<feature type="region of interest" description="Disordered" evidence="1">
    <location>
        <begin position="52"/>
        <end position="77"/>
    </location>
</feature>
<keyword evidence="3" id="KW-1185">Reference proteome</keyword>
<evidence type="ECO:0000313" key="3">
    <source>
        <dbReference type="Proteomes" id="UP000505087"/>
    </source>
</evidence>
<dbReference type="RefSeq" id="YP_009778064.1">
    <property type="nucleotide sequence ID" value="NC_047710.1"/>
</dbReference>
<proteinExistence type="predicted"/>
<dbReference type="EMBL" id="AP013539">
    <property type="protein sequence ID" value="BAQ94006.1"/>
    <property type="molecule type" value="Genomic_DNA"/>
</dbReference>
<accession>A0A6S4PI26</accession>
<feature type="compositionally biased region" description="Basic residues" evidence="1">
    <location>
        <begin position="62"/>
        <end position="77"/>
    </location>
</feature>
<protein>
    <submittedName>
        <fullName evidence="2">Uncharacterized protein</fullName>
    </submittedName>
</protein>
<dbReference type="Proteomes" id="UP000505087">
    <property type="component" value="Segment"/>
</dbReference>
<evidence type="ECO:0000256" key="1">
    <source>
        <dbReference type="SAM" id="MobiDB-lite"/>
    </source>
</evidence>
<sequence length="77" mass="9206">MSNSNGGRLTNDGKAKALDEDYFIRNAIYCWLYYFDEKHKWHSIYKDLAERESFIGKPQQPKPRRARRATRKPTKEL</sequence>
<dbReference type="GeneID" id="55412172"/>
<evidence type="ECO:0000313" key="2">
    <source>
        <dbReference type="EMBL" id="BAQ94006.1"/>
    </source>
</evidence>
<organism evidence="2 3">
    <name type="scientific">uncultured phage_MedDCM-OCT-S28-C3</name>
    <dbReference type="NCBI Taxonomy" id="2740802"/>
    <lineage>
        <taxon>Viruses</taxon>
        <taxon>Duplodnaviria</taxon>
        <taxon>Heunggongvirae</taxon>
        <taxon>Uroviricota</taxon>
        <taxon>Caudoviricetes</taxon>
        <taxon>Autographivirales</taxon>
        <taxon>Pedosvirus</taxon>
        <taxon>Pedosvirus S28C3</taxon>
    </lineage>
</organism>
<reference evidence="2 3" key="1">
    <citation type="journal article" date="2013" name="PLoS Genet.">
        <title>Expanding the Marine Virosphere Using Metagenomics.</title>
        <authorList>
            <person name="Mizuno C.M."/>
            <person name="Rodriguez-Valera F."/>
            <person name="Kimes N.E."/>
            <person name="Ghai R."/>
        </authorList>
    </citation>
    <scope>NUCLEOTIDE SEQUENCE [LARGE SCALE GENOMIC DNA]</scope>
    <source>
        <strain evidence="2">UvMED-CGR-U-MedDCM-OCT-S28-C3</strain>
    </source>
</reference>
<name>A0A6S4PI26_9CAUD</name>
<dbReference type="KEGG" id="vg:55412172"/>